<evidence type="ECO:0000256" key="1">
    <source>
        <dbReference type="SAM" id="SignalP"/>
    </source>
</evidence>
<dbReference type="AlphaFoldDB" id="A0A4D6NPQ8"/>
<evidence type="ECO:0000313" key="2">
    <source>
        <dbReference type="EMBL" id="QCE14519.1"/>
    </source>
</evidence>
<organism evidence="2 3">
    <name type="scientific">Vigna unguiculata</name>
    <name type="common">Cowpea</name>
    <dbReference type="NCBI Taxonomy" id="3917"/>
    <lineage>
        <taxon>Eukaryota</taxon>
        <taxon>Viridiplantae</taxon>
        <taxon>Streptophyta</taxon>
        <taxon>Embryophyta</taxon>
        <taxon>Tracheophyta</taxon>
        <taxon>Spermatophyta</taxon>
        <taxon>Magnoliopsida</taxon>
        <taxon>eudicotyledons</taxon>
        <taxon>Gunneridae</taxon>
        <taxon>Pentapetalae</taxon>
        <taxon>rosids</taxon>
        <taxon>fabids</taxon>
        <taxon>Fabales</taxon>
        <taxon>Fabaceae</taxon>
        <taxon>Papilionoideae</taxon>
        <taxon>50 kb inversion clade</taxon>
        <taxon>NPAAA clade</taxon>
        <taxon>indigoferoid/millettioid clade</taxon>
        <taxon>Phaseoleae</taxon>
        <taxon>Vigna</taxon>
    </lineage>
</organism>
<name>A0A4D6NPQ8_VIGUN</name>
<proteinExistence type="predicted"/>
<dbReference type="Proteomes" id="UP000501690">
    <property type="component" value="Linkage Group LG11"/>
</dbReference>
<protein>
    <submittedName>
        <fullName evidence="2">Uncharacterized protein</fullName>
    </submittedName>
</protein>
<keyword evidence="3" id="KW-1185">Reference proteome</keyword>
<sequence length="99" mass="10576">MFEVLPLASILLLDFRFWFPPPPHNSEYGTFGQGTVTSNIFQLIGSLGGCKYKSGNPSIMFNCSCLLASSLAVLNVIIALNVSSIWCGEADDEDGGSAL</sequence>
<feature type="signal peptide" evidence="1">
    <location>
        <begin position="1"/>
        <end position="18"/>
    </location>
</feature>
<evidence type="ECO:0000313" key="3">
    <source>
        <dbReference type="Proteomes" id="UP000501690"/>
    </source>
</evidence>
<keyword evidence="1" id="KW-0732">Signal</keyword>
<feature type="chain" id="PRO_5020031911" evidence="1">
    <location>
        <begin position="19"/>
        <end position="99"/>
    </location>
</feature>
<reference evidence="2 3" key="1">
    <citation type="submission" date="2019-04" db="EMBL/GenBank/DDBJ databases">
        <title>An improved genome assembly and genetic linkage map for asparagus bean, Vigna unguiculata ssp. sesquipedialis.</title>
        <authorList>
            <person name="Xia Q."/>
            <person name="Zhang R."/>
            <person name="Dong Y."/>
        </authorList>
    </citation>
    <scope>NUCLEOTIDE SEQUENCE [LARGE SCALE GENOMIC DNA]</scope>
    <source>
        <tissue evidence="2">Leaf</tissue>
    </source>
</reference>
<gene>
    <name evidence="2" type="ORF">DEO72_LG11g1520</name>
</gene>
<accession>A0A4D6NPQ8</accession>
<dbReference type="EMBL" id="CP039355">
    <property type="protein sequence ID" value="QCE14519.1"/>
    <property type="molecule type" value="Genomic_DNA"/>
</dbReference>